<dbReference type="EMBL" id="CP063362">
    <property type="protein sequence ID" value="QRG07222.1"/>
    <property type="molecule type" value="Genomic_DNA"/>
</dbReference>
<evidence type="ECO:0000259" key="5">
    <source>
        <dbReference type="PROSITE" id="PS50977"/>
    </source>
</evidence>
<protein>
    <submittedName>
        <fullName evidence="6">TetR/AcrR family transcriptional regulator</fullName>
    </submittedName>
</protein>
<keyword evidence="1" id="KW-0805">Transcription regulation</keyword>
<feature type="DNA-binding region" description="H-T-H motif" evidence="4">
    <location>
        <begin position="46"/>
        <end position="65"/>
    </location>
</feature>
<dbReference type="Proteomes" id="UP000596427">
    <property type="component" value="Chromosome"/>
</dbReference>
<dbReference type="FunFam" id="1.10.10.60:FF:000141">
    <property type="entry name" value="TetR family transcriptional regulator"/>
    <property type="match status" value="1"/>
</dbReference>
<dbReference type="SUPFAM" id="SSF46689">
    <property type="entry name" value="Homeodomain-like"/>
    <property type="match status" value="1"/>
</dbReference>
<keyword evidence="3" id="KW-0804">Transcription</keyword>
<keyword evidence="7" id="KW-1185">Reference proteome</keyword>
<proteinExistence type="predicted"/>
<dbReference type="InterPro" id="IPR009057">
    <property type="entry name" value="Homeodomain-like_sf"/>
</dbReference>
<dbReference type="GO" id="GO:0000976">
    <property type="term" value="F:transcription cis-regulatory region binding"/>
    <property type="evidence" value="ECO:0007669"/>
    <property type="project" value="TreeGrafter"/>
</dbReference>
<organism evidence="6 7">
    <name type="scientific">Xanthobacter dioxanivorans</name>
    <dbReference type="NCBI Taxonomy" id="2528964"/>
    <lineage>
        <taxon>Bacteria</taxon>
        <taxon>Pseudomonadati</taxon>
        <taxon>Pseudomonadota</taxon>
        <taxon>Alphaproteobacteria</taxon>
        <taxon>Hyphomicrobiales</taxon>
        <taxon>Xanthobacteraceae</taxon>
        <taxon>Xanthobacter</taxon>
    </lineage>
</organism>
<dbReference type="InterPro" id="IPR001647">
    <property type="entry name" value="HTH_TetR"/>
</dbReference>
<dbReference type="PRINTS" id="PR00455">
    <property type="entry name" value="HTHTETR"/>
</dbReference>
<dbReference type="AlphaFoldDB" id="A0A974SJ75"/>
<evidence type="ECO:0000256" key="2">
    <source>
        <dbReference type="ARBA" id="ARBA00023125"/>
    </source>
</evidence>
<evidence type="ECO:0000256" key="1">
    <source>
        <dbReference type="ARBA" id="ARBA00023015"/>
    </source>
</evidence>
<dbReference type="PANTHER" id="PTHR30055:SF119">
    <property type="entry name" value="NALC"/>
    <property type="match status" value="1"/>
</dbReference>
<dbReference type="PANTHER" id="PTHR30055">
    <property type="entry name" value="HTH-TYPE TRANSCRIPTIONAL REGULATOR RUTR"/>
    <property type="match status" value="1"/>
</dbReference>
<evidence type="ECO:0000256" key="3">
    <source>
        <dbReference type="ARBA" id="ARBA00023163"/>
    </source>
</evidence>
<dbReference type="Pfam" id="PF00440">
    <property type="entry name" value="TetR_N"/>
    <property type="match status" value="1"/>
</dbReference>
<dbReference type="InterPro" id="IPR050109">
    <property type="entry name" value="HTH-type_TetR-like_transc_reg"/>
</dbReference>
<gene>
    <name evidence="6" type="ORF">EZH22_01925</name>
</gene>
<sequence length="183" mass="20483">MSIEGTFLNSRNSCASARFQSDGRKRASILEAARRVFLDRGFAAASMNEIVRESGISKATIYNHFTNKLALFEGVIRLEYSNVAEQRLEYDNNAWDVGAVLHQVGMSFMTRMVQPDHIRLLRIVIATSERFPEIGRVFSNRDRAAERRALRASSGNRCSEVNSKSSTSTSPQLNFLICISAIS</sequence>
<keyword evidence="2 4" id="KW-0238">DNA-binding</keyword>
<dbReference type="KEGG" id="xdi:EZH22_01925"/>
<dbReference type="Pfam" id="PF14246">
    <property type="entry name" value="TetR_C_7"/>
    <property type="match status" value="1"/>
</dbReference>
<evidence type="ECO:0000313" key="7">
    <source>
        <dbReference type="Proteomes" id="UP000596427"/>
    </source>
</evidence>
<dbReference type="InterPro" id="IPR039536">
    <property type="entry name" value="TetR_C_Proteobacteria"/>
</dbReference>
<feature type="domain" description="HTH tetR-type" evidence="5">
    <location>
        <begin position="23"/>
        <end position="83"/>
    </location>
</feature>
<evidence type="ECO:0000313" key="6">
    <source>
        <dbReference type="EMBL" id="QRG07222.1"/>
    </source>
</evidence>
<accession>A0A974SJ75</accession>
<reference evidence="6 7" key="1">
    <citation type="submission" date="2020-10" db="EMBL/GenBank/DDBJ databases">
        <title>Degradation of 1,4-Dioxane by Xanthobacter sp. YN2, via a Novel Group-2 Soluble Di-Iron Monooxygenase.</title>
        <authorList>
            <person name="Ma F."/>
            <person name="Wang Y."/>
            <person name="Yang J."/>
            <person name="Guo H."/>
            <person name="Su D."/>
            <person name="Yu L."/>
        </authorList>
    </citation>
    <scope>NUCLEOTIDE SEQUENCE [LARGE SCALE GENOMIC DNA]</scope>
    <source>
        <strain evidence="6 7">YN2</strain>
    </source>
</reference>
<dbReference type="PROSITE" id="PS01081">
    <property type="entry name" value="HTH_TETR_1"/>
    <property type="match status" value="1"/>
</dbReference>
<evidence type="ECO:0000256" key="4">
    <source>
        <dbReference type="PROSITE-ProRule" id="PRU00335"/>
    </source>
</evidence>
<dbReference type="InterPro" id="IPR023772">
    <property type="entry name" value="DNA-bd_HTH_TetR-type_CS"/>
</dbReference>
<dbReference type="Gene3D" id="1.10.357.10">
    <property type="entry name" value="Tetracycline Repressor, domain 2"/>
    <property type="match status" value="1"/>
</dbReference>
<dbReference type="PROSITE" id="PS50977">
    <property type="entry name" value="HTH_TETR_2"/>
    <property type="match status" value="1"/>
</dbReference>
<dbReference type="GO" id="GO:0003700">
    <property type="term" value="F:DNA-binding transcription factor activity"/>
    <property type="evidence" value="ECO:0007669"/>
    <property type="project" value="TreeGrafter"/>
</dbReference>
<name>A0A974SJ75_9HYPH</name>